<feature type="region of interest" description="Disordered" evidence="7">
    <location>
        <begin position="167"/>
        <end position="196"/>
    </location>
</feature>
<dbReference type="KEGG" id="pcot:PCOAH_00006090"/>
<keyword evidence="4" id="KW-0804">Transcription</keyword>
<protein>
    <submittedName>
        <fullName evidence="10">AP2 family</fullName>
    </submittedName>
</protein>
<evidence type="ECO:0000256" key="2">
    <source>
        <dbReference type="ARBA" id="ARBA00023015"/>
    </source>
</evidence>
<gene>
    <name evidence="10" type="ORF">PCOAH_00006090</name>
</gene>
<feature type="region of interest" description="Disordered" evidence="7">
    <location>
        <begin position="1530"/>
        <end position="1559"/>
    </location>
</feature>
<evidence type="ECO:0000256" key="3">
    <source>
        <dbReference type="ARBA" id="ARBA00023125"/>
    </source>
</evidence>
<feature type="compositionally biased region" description="Basic residues" evidence="7">
    <location>
        <begin position="903"/>
        <end position="912"/>
    </location>
</feature>
<dbReference type="GeneID" id="30907332"/>
<feature type="region of interest" description="Disordered" evidence="7">
    <location>
        <begin position="846"/>
        <end position="913"/>
    </location>
</feature>
<keyword evidence="5" id="KW-0539">Nucleus</keyword>
<name>A0A1B1DU08_9APIC</name>
<feature type="domain" description="AP2-coincident C-terminal" evidence="9">
    <location>
        <begin position="3043"/>
        <end position="3157"/>
    </location>
</feature>
<evidence type="ECO:0000256" key="5">
    <source>
        <dbReference type="ARBA" id="ARBA00023242"/>
    </source>
</evidence>
<feature type="compositionally biased region" description="Polar residues" evidence="7">
    <location>
        <begin position="2804"/>
        <end position="2813"/>
    </location>
</feature>
<organism evidence="10 11">
    <name type="scientific">Plasmodium coatneyi</name>
    <dbReference type="NCBI Taxonomy" id="208452"/>
    <lineage>
        <taxon>Eukaryota</taxon>
        <taxon>Sar</taxon>
        <taxon>Alveolata</taxon>
        <taxon>Apicomplexa</taxon>
        <taxon>Aconoidasida</taxon>
        <taxon>Haemosporida</taxon>
        <taxon>Plasmodiidae</taxon>
        <taxon>Plasmodium</taxon>
    </lineage>
</organism>
<dbReference type="EMBL" id="CP016241">
    <property type="protein sequence ID" value="ANQ06253.1"/>
    <property type="molecule type" value="Genomic_DNA"/>
</dbReference>
<feature type="region of interest" description="Disordered" evidence="7">
    <location>
        <begin position="2804"/>
        <end position="2848"/>
    </location>
</feature>
<feature type="compositionally biased region" description="Basic and acidic residues" evidence="7">
    <location>
        <begin position="277"/>
        <end position="286"/>
    </location>
</feature>
<dbReference type="Gene3D" id="1.20.5.2050">
    <property type="match status" value="2"/>
</dbReference>
<dbReference type="InterPro" id="IPR028078">
    <property type="entry name" value="ACDC"/>
</dbReference>
<evidence type="ECO:0000256" key="4">
    <source>
        <dbReference type="ARBA" id="ARBA00023163"/>
    </source>
</evidence>
<feature type="domain" description="AP2/ERF" evidence="8">
    <location>
        <begin position="776"/>
        <end position="826"/>
    </location>
</feature>
<feature type="compositionally biased region" description="Basic and acidic residues" evidence="7">
    <location>
        <begin position="393"/>
        <end position="411"/>
    </location>
</feature>
<evidence type="ECO:0000259" key="8">
    <source>
        <dbReference type="Pfam" id="PF00847"/>
    </source>
</evidence>
<feature type="compositionally biased region" description="Polar residues" evidence="7">
    <location>
        <begin position="1493"/>
        <end position="1503"/>
    </location>
</feature>
<proteinExistence type="predicted"/>
<dbReference type="Pfam" id="PF00847">
    <property type="entry name" value="AP2"/>
    <property type="match status" value="1"/>
</dbReference>
<keyword evidence="3" id="KW-0238">DNA-binding</keyword>
<dbReference type="GO" id="GO:0005634">
    <property type="term" value="C:nucleus"/>
    <property type="evidence" value="ECO:0007669"/>
    <property type="project" value="UniProtKB-SubCell"/>
</dbReference>
<evidence type="ECO:0000256" key="6">
    <source>
        <dbReference type="SAM" id="Coils"/>
    </source>
</evidence>
<feature type="coiled-coil region" evidence="6">
    <location>
        <begin position="107"/>
        <end position="134"/>
    </location>
</feature>
<dbReference type="RefSeq" id="XP_019912948.1">
    <property type="nucleotide sequence ID" value="XM_020057420.1"/>
</dbReference>
<dbReference type="GO" id="GO:0003700">
    <property type="term" value="F:DNA-binding transcription factor activity"/>
    <property type="evidence" value="ECO:0007669"/>
    <property type="project" value="InterPro"/>
</dbReference>
<feature type="region of interest" description="Disordered" evidence="7">
    <location>
        <begin position="1836"/>
        <end position="1873"/>
    </location>
</feature>
<accession>A0A1B1DU08</accession>
<feature type="region of interest" description="Disordered" evidence="7">
    <location>
        <begin position="1458"/>
        <end position="1505"/>
    </location>
</feature>
<feature type="region of interest" description="Disordered" evidence="7">
    <location>
        <begin position="393"/>
        <end position="424"/>
    </location>
</feature>
<sequence>MDKQKYQQDVRCDEVRTMNEETHKMNPSNVDKDYVAGCVKINFTSNLEVKDKEREVNPWGEKRGTHCKLNEETRSAYNGEVSDMKNQFDNSMSLTQGNLPGSGEEILLSSERDLQDEEREKEEDISEMNQMSRTHVTCTGEHINAPIPERQRSCDRKCIDLPPMEKVQEEKNPHHGGTSRGNINMNNSGDERRGDLDGAHISVKREQYGNKVSTILGTWSNREVSGNDQVFCTRGVPKEGAHLREAIRVPGIGADDTADEEAEKECTMVQGGGNSPHGKEEQEEQTKTNPIIQQGLNEVRRNNCMNRSGSYVDNGEEHNIYEESYVGSSNLRKNLLSEGHLDGEERREDAFPGDDSDWVSILNMGGTPPKVEGSSLNSCPFIKDIFHLRKNPHVGEKTRKVSSEEKKEKWTAKAPNGGSPKLPEQVRQIDNQLGIANGEIENFGEDKLKGYPSGEGQKTNVGEADLTEGPNGGVSHEGGSPFPCDVSIGIISSAKMEAPAEGGENEAISYNGVENKRVAHMEDGNEERFSCEERAVVSLDRAPPSAPPLRESIQERIEMGSVIRIDALVEGTATEEEGKIKDSSPEMCKVSLDVSNELDNNSRGNPVSPCRASENRFTSQDVLTQDVLSKSKYSTENQSISLIPRTFVSLGYTPDAHGITFTASRTRFGERKGIHMVDAKWSEGDKYILDNYQRSENIPMGTYGSGPKEIVPHRNDDYSSFEKEMNSVLLDLHKEGVNMNQDNFTHFTDCSKKKKRTGIPLNERKYYRVLAKQMMKIQGLTFDHNQIRWIAYWKNENNKQIQKHFPVCKYGFYKARQLALEFRNSKFASSSQTVGSEAVPIQGVSISEVDKPGMNPPQSSRKNSHKKDVETPKFLDPTQKGSQTTETRTKNKRKDAKVGIHNNPRKRSRISSRRVYLSEQIGGTVINPCHAEGTMKQENEPKNVEAKSNLTFVNKRINTCGGSAYGENSPIGRSTVGSFSGGGHAGMTRHDLKNVQNGDNFNSIQNSPHSSIAQGFPAFMGKHTTTDGQLPNRQEYSTGSYDSVNFYDQNAITLTGPYNNAWNSEHGRTSNYSYMANNFEAMQRGHNMAMSSFRIGLPGQVDYLNHGISGEVSPKGQFTNAYKNVSYQNPLNRSNQSNRVNPLFFGGKYGRNLQTVTDAGISHKWGGHTQIGNYINGSNFNNGHMKNEGGKTYSPRIRGLQSGLPQHMRSGTYQCSMNEGRTQNMGPHFNGVNKVVDSTWNSSCGGENGANVRDNSNVNSCVKNALEGKGVRSSAISRGSCVGGMGSEGIVNSAGAILEGDNPTQNKLKEDLNLNVHMHSRVSGERSERETWNLTRASTATHISEHLCELINVNRSLNYERSQGRSLPIEGVTSGEVVGMRNTGKETTRGKANILGDNDEMFGRRINSPEQWIRIQPMGKEKTTIKNACVESGGAGKMTYGHSVEGVTSAYVVDTTVGKEEGKTSERNVSGKNKEKKNNSSKRTNRKGEKSCNDSNMQGNGISLLSERDIVSRSCQWYVEEGSGEINQGGISNEGGVVKEVSKGGNRKKSAKRKKEKNELNVAHVSGKQNRTGCNQIDEAKNKRSEEVSSALSSSNKWMHSMSLIQRKANLSEEPKKGAMYEERNCTSGKQLDPCSQLNELTQNALFCVSPGESSAPKNGENVSEKVSDVLAKEETAATVEKDEEEMCTYRLNELEKNSCNDQDEDEYYYNEIMKMPKIKGVHFDIRQKRWCAYGHKKKECFSVYRYGFLIARELAVKSRLKVQKRKNNQKFKKNKNYMNGENVCGKNGVSAVKKGKTVRDKKTHCSDKWEISHVTYGGSDRNNNTVSLNDYDGPPSPVGSAECTSTPQFNDQKGDPMGGTPIGNTNSHENDTQNEVMDERIQHCNGTEMNPNLLPIVLAHSHETESLKGPTISGSMIRPYNGRGGSDTYTDNPYGGYYASPGRYANRSYTRRYYTGEVSSRRGNGTNNIVPLGNMAHHSEKDKNLSYPGNVNQVQEPFELYGTNEQIRLNGQVKSDNFYGAYNANGETNQMVHSNVERGTSNFVRMGNVERCVLRGPNEECQSYNGDVSWYNVARTNAGMQRMGSIPMGCVPVGPAPTLGNGPIKSNASNEEVRNRFHGIDLMNGGNFSNIREQVSGNEVMSTQGGFPLGVGGALPIDANKTCIPQIQQSNRTNNGTNTNGITDGSSEFVQNKEEVSILEPVVESKPERIRLKKDVVPSGYWSFINNWEKATTVGSDQSGGTDLTANGLTCLNSAPLINSGATPVGGGEFSTSCIPGGGRSGIANGAANRIDGRTNVGGHFLGISPSLQHKAPQNMLPQFPHANNTQGSFPHTLGTHPGGSFPSACDTTSRMNAKHWAIQKNREGQNDVGRVINMSETNFLQNDMKRAVVKNYSSVRSVEPFGAHNLMRSTTWGSRNVQGDCAKGKTNCRVGKEPHLQYDRNVAHIRSGYSEYDMNACVNVNGVSEKNEKCTTLARRNNGRDAFTSRLDDQGKNKTDKHLDENEKKFLHQIFQDNRNIGHIEVDIKNKPIESGLEKNKRLNFEEVNMFHEEVREPVVSGNTAGLTENEHRNERDSAEKWVQVNGKEVSHDRADVGKTDREATNKGVKIMKKEKKKKKEHIEFQSVNHIFHPLDVAHAKCEEEQTRSDKNKRSKSGFTHIRGSDETCAIEEGGAQTCLLPVCSLEGKEGAENELCGTEGTASNGSPIGVHMFKCHTSRSDAEERRSNFPLSQNKRSELICQDYDPYGGMEITTQEGSHGNIKSREEQRWDKLVFLKGTNRGGTENILCDDHGELACVDCSSTFSKTDGESPQSGIKGEQLKEHQLNPLEESKTVRPFENPYGSKKSGHYREEAAKGVVLKKVTISSAAPNCHLGRGTVEKVNTEDVRRFEADRMMAAAEVFLNRDYFDVCGDIPLAGDTMINGVVSEVPDGGHNEWRSKHYPKQDCKKGTILKNVHILKEYGERFSQRGSEEVPYVNALDGNKSGVDSLLDRYCLSIFGSIKISELMPIHCGGTEIEEVLFVEPYREYACLSLHDLNMNRAKDVNQTIHFKKLILKYLIMDLFRNISVPEFSKMTNNRTHFFVNPQKCASSYPLTNEVDKNRDLLKRVERYHLKFVANIYDMKFVQLYWDVFVTCLVKNVTASVLPFEEHCMVMRSLLLLYLESCA</sequence>
<dbReference type="OrthoDB" id="387736at2759"/>
<evidence type="ECO:0000256" key="1">
    <source>
        <dbReference type="ARBA" id="ARBA00004123"/>
    </source>
</evidence>
<dbReference type="VEuPathDB" id="PlasmoDB:PCOAH_00006090"/>
<keyword evidence="2" id="KW-0805">Transcription regulation</keyword>
<comment type="subcellular location">
    <subcellularLocation>
        <location evidence="1">Nucleus</location>
    </subcellularLocation>
</comment>
<dbReference type="Proteomes" id="UP000092716">
    <property type="component" value="Chromosome 3"/>
</dbReference>
<reference evidence="11" key="1">
    <citation type="submission" date="2016-06" db="EMBL/GenBank/DDBJ databases">
        <title>First high quality genome sequence of Plasmodium coatneyi using continuous long reads from single molecule, real-time sequencing.</title>
        <authorList>
            <person name="Chien J.-T."/>
            <person name="Pakala S.B."/>
            <person name="Geraldo J.A."/>
            <person name="Lapp S.A."/>
            <person name="Barnwell J.W."/>
            <person name="Kissinger J.C."/>
            <person name="Galinski M.R."/>
            <person name="Humphrey J.C."/>
        </authorList>
    </citation>
    <scope>NUCLEOTIDE SEQUENCE [LARGE SCALE GENOMIC DNA]</scope>
    <source>
        <strain evidence="11">Hackeri</strain>
    </source>
</reference>
<evidence type="ECO:0000256" key="7">
    <source>
        <dbReference type="SAM" id="MobiDB-lite"/>
    </source>
</evidence>
<keyword evidence="11" id="KW-1185">Reference proteome</keyword>
<dbReference type="GO" id="GO:0003677">
    <property type="term" value="F:DNA binding"/>
    <property type="evidence" value="ECO:0007669"/>
    <property type="project" value="UniProtKB-KW"/>
</dbReference>
<dbReference type="Pfam" id="PF14733">
    <property type="entry name" value="ACDC"/>
    <property type="match status" value="1"/>
</dbReference>
<evidence type="ECO:0000259" key="9">
    <source>
        <dbReference type="Pfam" id="PF14733"/>
    </source>
</evidence>
<evidence type="ECO:0000313" key="10">
    <source>
        <dbReference type="EMBL" id="ANQ06253.1"/>
    </source>
</evidence>
<feature type="compositionally biased region" description="Basic and acidic residues" evidence="7">
    <location>
        <begin position="2818"/>
        <end position="2835"/>
    </location>
</feature>
<feature type="compositionally biased region" description="Basic residues" evidence="7">
    <location>
        <begin position="1545"/>
        <end position="1555"/>
    </location>
</feature>
<evidence type="ECO:0000313" key="11">
    <source>
        <dbReference type="Proteomes" id="UP000092716"/>
    </source>
</evidence>
<feature type="region of interest" description="Disordered" evidence="7">
    <location>
        <begin position="268"/>
        <end position="287"/>
    </location>
</feature>
<keyword evidence="6" id="KW-0175">Coiled coil</keyword>
<feature type="compositionally biased region" description="Polar residues" evidence="7">
    <location>
        <begin position="1843"/>
        <end position="1852"/>
    </location>
</feature>
<dbReference type="InterPro" id="IPR001471">
    <property type="entry name" value="AP2/ERF_dom"/>
</dbReference>